<proteinExistence type="predicted"/>
<feature type="transmembrane region" description="Helical" evidence="1">
    <location>
        <begin position="42"/>
        <end position="58"/>
    </location>
</feature>
<reference evidence="2 3" key="2">
    <citation type="submission" date="2009-02" db="EMBL/GenBank/DDBJ databases">
        <title>Draft genome sequence of Holdemania filiformis DSM 12042.</title>
        <authorList>
            <person name="Sudarsanam P."/>
            <person name="Ley R."/>
            <person name="Guruge J."/>
            <person name="Turnbaugh P.J."/>
            <person name="Mahowald M."/>
            <person name="Liep D."/>
            <person name="Gordon J."/>
        </authorList>
    </citation>
    <scope>NUCLEOTIDE SEQUENCE [LARGE SCALE GENOMIC DNA]</scope>
    <source>
        <strain evidence="2 3">DSM 12042</strain>
    </source>
</reference>
<evidence type="ECO:0000313" key="2">
    <source>
        <dbReference type="EMBL" id="EEF67028.1"/>
    </source>
</evidence>
<name>B9YAJ4_9FIRM</name>
<protein>
    <submittedName>
        <fullName evidence="2">Uncharacterized protein</fullName>
    </submittedName>
</protein>
<sequence>MIGKTRSGLSFPVIIKEKGMTEMKRIEAGLIRKAMAEPWEKLSFALTLNLLALTISFFSGTLWLLFFVSLIFDVLAVMDLLVQRNRARHFVRDLDLKESLPLCKQADNTFFLPNKLISWYRGKGLCVRYEQIKNCYLNQISENSRMKFDSRRRSWKLQINCRDKRYTVLALERKDDCMTVLRFLKTMNPSLVVYDEVPAKPLTLAELPEYE</sequence>
<keyword evidence="1" id="KW-0812">Transmembrane</keyword>
<dbReference type="AlphaFoldDB" id="B9YAJ4"/>
<accession>B9YAJ4</accession>
<dbReference type="EMBL" id="ACCF01000181">
    <property type="protein sequence ID" value="EEF67028.1"/>
    <property type="molecule type" value="Genomic_DNA"/>
</dbReference>
<dbReference type="HOGENOM" id="CLU_1303485_0_0_9"/>
<evidence type="ECO:0000313" key="3">
    <source>
        <dbReference type="Proteomes" id="UP000005950"/>
    </source>
</evidence>
<keyword evidence="1" id="KW-1133">Transmembrane helix</keyword>
<dbReference type="Proteomes" id="UP000005950">
    <property type="component" value="Unassembled WGS sequence"/>
</dbReference>
<organism evidence="2 3">
    <name type="scientific">Holdemania filiformis DSM 12042</name>
    <dbReference type="NCBI Taxonomy" id="545696"/>
    <lineage>
        <taxon>Bacteria</taxon>
        <taxon>Bacillati</taxon>
        <taxon>Bacillota</taxon>
        <taxon>Erysipelotrichia</taxon>
        <taxon>Erysipelotrichales</taxon>
        <taxon>Erysipelotrichaceae</taxon>
        <taxon>Holdemania</taxon>
    </lineage>
</organism>
<dbReference type="STRING" id="545696.HOLDEFILI_02851"/>
<keyword evidence="1" id="KW-0472">Membrane</keyword>
<comment type="caution">
    <text evidence="2">The sequence shown here is derived from an EMBL/GenBank/DDBJ whole genome shotgun (WGS) entry which is preliminary data.</text>
</comment>
<gene>
    <name evidence="2" type="ORF">HOLDEFILI_02851</name>
</gene>
<evidence type="ECO:0000256" key="1">
    <source>
        <dbReference type="SAM" id="Phobius"/>
    </source>
</evidence>
<reference evidence="2 3" key="1">
    <citation type="submission" date="2008-12" db="EMBL/GenBank/DDBJ databases">
        <authorList>
            <person name="Fulton L."/>
            <person name="Clifton S."/>
            <person name="Fulton B."/>
            <person name="Xu J."/>
            <person name="Minx P."/>
            <person name="Pepin K.H."/>
            <person name="Johnson M."/>
            <person name="Bhonagiri V."/>
            <person name="Nash W.E."/>
            <person name="Mardis E.R."/>
            <person name="Wilson R.K."/>
        </authorList>
    </citation>
    <scope>NUCLEOTIDE SEQUENCE [LARGE SCALE GENOMIC DNA]</scope>
    <source>
        <strain evidence="2 3">DSM 12042</strain>
    </source>
</reference>